<evidence type="ECO:0000313" key="1">
    <source>
        <dbReference type="EMBL" id="KKN69805.1"/>
    </source>
</evidence>
<name>A0A0F9SLF2_9ZZZZ</name>
<accession>A0A0F9SLF2</accession>
<organism evidence="1">
    <name type="scientific">marine sediment metagenome</name>
    <dbReference type="NCBI Taxonomy" id="412755"/>
    <lineage>
        <taxon>unclassified sequences</taxon>
        <taxon>metagenomes</taxon>
        <taxon>ecological metagenomes</taxon>
    </lineage>
</organism>
<protein>
    <submittedName>
        <fullName evidence="1">Uncharacterized protein</fullName>
    </submittedName>
</protein>
<dbReference type="EMBL" id="LAZR01000418">
    <property type="protein sequence ID" value="KKN69805.1"/>
    <property type="molecule type" value="Genomic_DNA"/>
</dbReference>
<sequence length="138" mass="15894">MGRSVETIGDNIVYFDTSEFCEDNIDWEDLCDNIICALTSQYKSFISTPNQWAKCPYRENKILLENDHVQISIAEYCGCGAVSVFVRDNTEYPELAEHWLLQIWDTISEIIGQFVLRLNRLGTFSNGCGVFEQYNKTN</sequence>
<gene>
    <name evidence="1" type="ORF">LCGC14_0437510</name>
</gene>
<proteinExistence type="predicted"/>
<reference evidence="1" key="1">
    <citation type="journal article" date="2015" name="Nature">
        <title>Complex archaea that bridge the gap between prokaryotes and eukaryotes.</title>
        <authorList>
            <person name="Spang A."/>
            <person name="Saw J.H."/>
            <person name="Jorgensen S.L."/>
            <person name="Zaremba-Niedzwiedzka K."/>
            <person name="Martijn J."/>
            <person name="Lind A.E."/>
            <person name="van Eijk R."/>
            <person name="Schleper C."/>
            <person name="Guy L."/>
            <person name="Ettema T.J."/>
        </authorList>
    </citation>
    <scope>NUCLEOTIDE SEQUENCE</scope>
</reference>
<dbReference type="AlphaFoldDB" id="A0A0F9SLF2"/>
<comment type="caution">
    <text evidence="1">The sequence shown here is derived from an EMBL/GenBank/DDBJ whole genome shotgun (WGS) entry which is preliminary data.</text>
</comment>